<sequence length="364" mass="41929">MSEQHLLYEEAEHFINSCYEELGKTPKQLQARLAEIKEEITINGTYTHTFEEIEHGARVAWRNSNKCIGRLFWQSLHVVDARSLQDEEAIFHALIEHIDYATNNGKIRPTITVFKPQVHEANSVRIWNHQLLRYAGYETEYGVLGDPASLAFTKVCEELGWKGKGTHFDLLPLVIQVNNREPKWFEIPPEVVLEVPIEHAELPELNELGIKWYGVPIISDMRLEMGGLHYVAAPFNGWYMETEIGARNLADEDRYNLLPKVAEIMKLNTSSNATLWKDKALIELNVAVLQSFKEKGVSIVDHHTAAQQFKLFEQREESSGRDVTGDWTWLIPPVSPATTHIFHKSYRNEIVKPNYFYQGCPFQK</sequence>
<reference evidence="13 14" key="1">
    <citation type="submission" date="2021-01" db="EMBL/GenBank/DDBJ databases">
        <title>Genomic Encyclopedia of Type Strains, Phase IV (KMG-IV): sequencing the most valuable type-strain genomes for metagenomic binning, comparative biology and taxonomic classification.</title>
        <authorList>
            <person name="Goeker M."/>
        </authorList>
    </citation>
    <scope>NUCLEOTIDE SEQUENCE [LARGE SCALE GENOMIC DNA]</scope>
    <source>
        <strain evidence="13 14">DSM 104297</strain>
    </source>
</reference>
<dbReference type="SUPFAM" id="SSF56512">
    <property type="entry name" value="Nitric oxide (NO) synthase oxygenase domain"/>
    <property type="match status" value="1"/>
</dbReference>
<comment type="catalytic activity">
    <reaction evidence="10">
        <text>3 reduced [flavodoxin] + 2 L-arginine + 4 O2 = 3 oxidized [flavodoxin] + 2 L-citrulline + 2 nitric oxide + 4 H2O + 5 H(+)</text>
        <dbReference type="Rhea" id="RHEA:52324"/>
        <dbReference type="Rhea" id="RHEA-COMP:10622"/>
        <dbReference type="Rhea" id="RHEA-COMP:10623"/>
        <dbReference type="ChEBI" id="CHEBI:15377"/>
        <dbReference type="ChEBI" id="CHEBI:15378"/>
        <dbReference type="ChEBI" id="CHEBI:15379"/>
        <dbReference type="ChEBI" id="CHEBI:16480"/>
        <dbReference type="ChEBI" id="CHEBI:32682"/>
        <dbReference type="ChEBI" id="CHEBI:57618"/>
        <dbReference type="ChEBI" id="CHEBI:57743"/>
        <dbReference type="ChEBI" id="CHEBI:58210"/>
        <dbReference type="EC" id="1.14.14.47"/>
    </reaction>
</comment>
<keyword evidence="8 11" id="KW-0560">Oxidoreductase</keyword>
<keyword evidence="9 11" id="KW-0408">Iron</keyword>
<comment type="miscellaneous">
    <text evidence="11">This protein is similar to the oxygenase domain of eukaryotic nitric oxide synthases but lacks the reductase domain which, in eukaryotes, is responsible for transfer of electrons to the ferric heme during nitric oxide synthesis.</text>
</comment>
<organism evidence="13 14">
    <name type="scientific">Priestia iocasae</name>
    <dbReference type="NCBI Taxonomy" id="2291674"/>
    <lineage>
        <taxon>Bacteria</taxon>
        <taxon>Bacillati</taxon>
        <taxon>Bacillota</taxon>
        <taxon>Bacilli</taxon>
        <taxon>Bacillales</taxon>
        <taxon>Bacillaceae</taxon>
        <taxon>Priestia</taxon>
    </lineage>
</organism>
<keyword evidence="14" id="KW-1185">Reference proteome</keyword>
<evidence type="ECO:0000256" key="9">
    <source>
        <dbReference type="ARBA" id="ARBA00023004"/>
    </source>
</evidence>
<accession>A0ABS2R0N3</accession>
<dbReference type="EMBL" id="JAFBFC010000006">
    <property type="protein sequence ID" value="MBM7704299.1"/>
    <property type="molecule type" value="Genomic_DNA"/>
</dbReference>
<keyword evidence="6 11" id="KW-0349">Heme</keyword>
<dbReference type="Gene3D" id="3.90.1230.10">
    <property type="entry name" value="Nitric Oxide Synthase, Chain A, domain 3"/>
    <property type="match status" value="1"/>
</dbReference>
<dbReference type="InterPro" id="IPR036119">
    <property type="entry name" value="NOS_N_sf"/>
</dbReference>
<dbReference type="EC" id="1.14.14.47" evidence="4 11"/>
<dbReference type="PANTHER" id="PTHR43410">
    <property type="entry name" value="NITRIC OXIDE SYNTHASE OXYGENASE"/>
    <property type="match status" value="1"/>
</dbReference>
<dbReference type="PIRSF" id="PIRSF037219">
    <property type="entry name" value="NOS_oxygenase"/>
    <property type="match status" value="1"/>
</dbReference>
<feature type="domain" description="Nitric oxide synthase (NOS)" evidence="12">
    <location>
        <begin position="5"/>
        <end position="360"/>
    </location>
</feature>
<proteinExistence type="inferred from homology"/>
<dbReference type="Gene3D" id="3.90.340.10">
    <property type="entry name" value="Nitric Oxide Synthase, Chain A, domain 1"/>
    <property type="match status" value="1"/>
</dbReference>
<evidence type="ECO:0000256" key="1">
    <source>
        <dbReference type="ARBA" id="ARBA00001971"/>
    </source>
</evidence>
<comment type="caution">
    <text evidence="13">The sequence shown here is derived from an EMBL/GenBank/DDBJ whole genome shotgun (WGS) entry which is preliminary data.</text>
</comment>
<dbReference type="Gene3D" id="3.90.440.10">
    <property type="entry name" value="Nitric Oxide Synthase,Heme Domain,Chain A domain 2"/>
    <property type="match status" value="1"/>
</dbReference>
<dbReference type="CDD" id="cd00794">
    <property type="entry name" value="NOS_oxygenase_prok"/>
    <property type="match status" value="1"/>
</dbReference>
<evidence type="ECO:0000256" key="4">
    <source>
        <dbReference type="ARBA" id="ARBA00012735"/>
    </source>
</evidence>
<evidence type="ECO:0000256" key="5">
    <source>
        <dbReference type="ARBA" id="ARBA00018859"/>
    </source>
</evidence>
<evidence type="ECO:0000256" key="10">
    <source>
        <dbReference type="ARBA" id="ARBA00048713"/>
    </source>
</evidence>
<name>A0ABS2R0N3_9BACI</name>
<comment type="cofactor">
    <cofactor evidence="1 11">
        <name>heme</name>
        <dbReference type="ChEBI" id="CHEBI:30413"/>
    </cofactor>
</comment>
<comment type="similarity">
    <text evidence="3 11">Belongs to the NOS family. Bacterial NOS oxygenase subfamily.</text>
</comment>
<evidence type="ECO:0000256" key="6">
    <source>
        <dbReference type="ARBA" id="ARBA00022617"/>
    </source>
</evidence>
<dbReference type="InterPro" id="IPR044940">
    <property type="entry name" value="NOS_dom_2"/>
</dbReference>
<comment type="function">
    <text evidence="2 11">Catalyzes the production of nitric oxide.</text>
</comment>
<evidence type="ECO:0000256" key="3">
    <source>
        <dbReference type="ARBA" id="ARBA00005411"/>
    </source>
</evidence>
<evidence type="ECO:0000259" key="12">
    <source>
        <dbReference type="Pfam" id="PF02898"/>
    </source>
</evidence>
<dbReference type="InterPro" id="IPR004030">
    <property type="entry name" value="NOS_N"/>
</dbReference>
<dbReference type="GO" id="GO:0016491">
    <property type="term" value="F:oxidoreductase activity"/>
    <property type="evidence" value="ECO:0007669"/>
    <property type="project" value="UniProtKB-KW"/>
</dbReference>
<dbReference type="InterPro" id="IPR044944">
    <property type="entry name" value="NOS_dom_3"/>
</dbReference>
<evidence type="ECO:0000256" key="8">
    <source>
        <dbReference type="ARBA" id="ARBA00023002"/>
    </source>
</evidence>
<evidence type="ECO:0000256" key="7">
    <source>
        <dbReference type="ARBA" id="ARBA00022723"/>
    </source>
</evidence>
<protein>
    <recommendedName>
        <fullName evidence="5 11">Nitric oxide synthase oxygenase</fullName>
        <ecNumber evidence="4 11">1.14.14.47</ecNumber>
    </recommendedName>
</protein>
<dbReference type="Pfam" id="PF02898">
    <property type="entry name" value="NO_synthase"/>
    <property type="match status" value="1"/>
</dbReference>
<keyword evidence="7 11" id="KW-0479">Metal-binding</keyword>
<dbReference type="InterPro" id="IPR050607">
    <property type="entry name" value="NOS"/>
</dbReference>
<evidence type="ECO:0000256" key="11">
    <source>
        <dbReference type="PIRNR" id="PIRNR037219"/>
    </source>
</evidence>
<evidence type="ECO:0000313" key="14">
    <source>
        <dbReference type="Proteomes" id="UP000809829"/>
    </source>
</evidence>
<dbReference type="PANTHER" id="PTHR43410:SF1">
    <property type="entry name" value="NITRIC OXIDE SYNTHASE"/>
    <property type="match status" value="1"/>
</dbReference>
<comment type="subunit">
    <text evidence="11">Homodimer.</text>
</comment>
<dbReference type="InterPro" id="IPR017142">
    <property type="entry name" value="Nitric_oxide_synthase_Oase-su"/>
</dbReference>
<dbReference type="InterPro" id="IPR044943">
    <property type="entry name" value="NOS_dom_1"/>
</dbReference>
<gene>
    <name evidence="13" type="ORF">JOC83_003154</name>
</gene>
<evidence type="ECO:0000313" key="13">
    <source>
        <dbReference type="EMBL" id="MBM7704299.1"/>
    </source>
</evidence>
<dbReference type="Proteomes" id="UP000809829">
    <property type="component" value="Unassembled WGS sequence"/>
</dbReference>
<evidence type="ECO:0000256" key="2">
    <source>
        <dbReference type="ARBA" id="ARBA00002642"/>
    </source>
</evidence>